<feature type="region of interest" description="Disordered" evidence="1">
    <location>
        <begin position="78"/>
        <end position="135"/>
    </location>
</feature>
<evidence type="ECO:0000313" key="2">
    <source>
        <dbReference type="EMBL" id="WRL66366.1"/>
    </source>
</evidence>
<feature type="compositionally biased region" description="Low complexity" evidence="1">
    <location>
        <begin position="82"/>
        <end position="115"/>
    </location>
</feature>
<dbReference type="RefSeq" id="WP_324277680.1">
    <property type="nucleotide sequence ID" value="NZ_CP141261.1"/>
</dbReference>
<name>A0ABZ1B8B6_9ACTN</name>
<dbReference type="EMBL" id="CP141261">
    <property type="protein sequence ID" value="WRL66366.1"/>
    <property type="molecule type" value="Genomic_DNA"/>
</dbReference>
<accession>A0ABZ1B8B6</accession>
<evidence type="ECO:0000313" key="3">
    <source>
        <dbReference type="Proteomes" id="UP001324287"/>
    </source>
</evidence>
<evidence type="ECO:0000256" key="1">
    <source>
        <dbReference type="SAM" id="MobiDB-lite"/>
    </source>
</evidence>
<sequence>MKRAVVGLLAVALVGAGIWLLRAELMTVEVAQPEGSYTDVVVAASTVREDPAVQEEMTRGMVSTCRLLVNADVAEDSFVQRSEGSSRSGCDRGSTSSTDGSSGVPARPAGPAPAARRPRADDGRPGPGRRRPALR</sequence>
<organism evidence="2 3">
    <name type="scientific">Blastococcus brunescens</name>
    <dbReference type="NCBI Taxonomy" id="1564165"/>
    <lineage>
        <taxon>Bacteria</taxon>
        <taxon>Bacillati</taxon>
        <taxon>Actinomycetota</taxon>
        <taxon>Actinomycetes</taxon>
        <taxon>Geodermatophilales</taxon>
        <taxon>Geodermatophilaceae</taxon>
        <taxon>Blastococcus</taxon>
    </lineage>
</organism>
<protein>
    <submittedName>
        <fullName evidence="2">Uncharacterized protein</fullName>
    </submittedName>
</protein>
<keyword evidence="3" id="KW-1185">Reference proteome</keyword>
<reference evidence="2 3" key="1">
    <citation type="submission" date="2023-12" db="EMBL/GenBank/DDBJ databases">
        <title>Blastococcus brunescens sp. nov., an actonobacterium isolated from sandstone collected in sahara desert.</title>
        <authorList>
            <person name="Gtari M."/>
            <person name="Ghodhbane F."/>
        </authorList>
    </citation>
    <scope>NUCLEOTIDE SEQUENCE [LARGE SCALE GENOMIC DNA]</scope>
    <source>
        <strain evidence="2 3">BMG 8361</strain>
    </source>
</reference>
<dbReference type="Proteomes" id="UP001324287">
    <property type="component" value="Chromosome"/>
</dbReference>
<gene>
    <name evidence="2" type="ORF">U6N30_13560</name>
</gene>
<proteinExistence type="predicted"/>